<feature type="region of interest" description="Disordered" evidence="14">
    <location>
        <begin position="107"/>
        <end position="134"/>
    </location>
</feature>
<dbReference type="PIRSF" id="PIRSF036573">
    <property type="entry name" value="REV1"/>
    <property type="match status" value="1"/>
</dbReference>
<keyword evidence="6" id="KW-0548">Nucleotidyltransferase</keyword>
<keyword evidence="4" id="KW-0237">DNA synthesis</keyword>
<dbReference type="InterPro" id="IPR017961">
    <property type="entry name" value="DNA_pol_Y-fam_little_finger"/>
</dbReference>
<evidence type="ECO:0000256" key="14">
    <source>
        <dbReference type="SAM" id="MobiDB-lite"/>
    </source>
</evidence>
<evidence type="ECO:0000313" key="18">
    <source>
        <dbReference type="Proteomes" id="UP000005237"/>
    </source>
</evidence>
<evidence type="ECO:0000259" key="16">
    <source>
        <dbReference type="PROSITE" id="PS50173"/>
    </source>
</evidence>
<dbReference type="Gene3D" id="3.30.1490.100">
    <property type="entry name" value="DNA polymerase, Y-family, little finger domain"/>
    <property type="match status" value="1"/>
</dbReference>
<comment type="similarity">
    <text evidence="2">Belongs to the DNA polymerase type-Y family.</text>
</comment>
<dbReference type="CDD" id="cd17719">
    <property type="entry name" value="BRCT_Rev1"/>
    <property type="match status" value="1"/>
</dbReference>
<dbReference type="GO" id="GO:0005634">
    <property type="term" value="C:nucleus"/>
    <property type="evidence" value="ECO:0007669"/>
    <property type="project" value="UniProtKB-SubCell"/>
</dbReference>
<proteinExistence type="inferred from homology"/>
<dbReference type="PROSITE" id="PS50172">
    <property type="entry name" value="BRCT"/>
    <property type="match status" value="1"/>
</dbReference>
<dbReference type="InterPro" id="IPR036775">
    <property type="entry name" value="DNA_pol_Y-fam_lit_finger_sf"/>
</dbReference>
<reference evidence="18" key="1">
    <citation type="submission" date="2010-08" db="EMBL/GenBank/DDBJ databases">
        <authorList>
            <consortium name="Caenorhabditis japonica Sequencing Consortium"/>
            <person name="Wilson R.K."/>
        </authorList>
    </citation>
    <scope>NUCLEOTIDE SEQUENCE [LARGE SCALE GENOMIC DNA]</scope>
    <source>
        <strain evidence="18">DF5081</strain>
    </source>
</reference>
<accession>A0A8R1HK04</accession>
<evidence type="ECO:0000256" key="4">
    <source>
        <dbReference type="ARBA" id="ARBA00022634"/>
    </source>
</evidence>
<dbReference type="PANTHER" id="PTHR45990:SF1">
    <property type="entry name" value="DNA REPAIR PROTEIN REV1"/>
    <property type="match status" value="1"/>
</dbReference>
<evidence type="ECO:0000256" key="11">
    <source>
        <dbReference type="ARBA" id="ARBA00023204"/>
    </source>
</evidence>
<evidence type="ECO:0000256" key="6">
    <source>
        <dbReference type="ARBA" id="ARBA00022695"/>
    </source>
</evidence>
<dbReference type="GO" id="GO:0042276">
    <property type="term" value="P:error-prone translesion synthesis"/>
    <property type="evidence" value="ECO:0007669"/>
    <property type="project" value="InterPro"/>
</dbReference>
<dbReference type="SUPFAM" id="SSF56672">
    <property type="entry name" value="DNA/RNA polymerases"/>
    <property type="match status" value="1"/>
</dbReference>
<keyword evidence="12" id="KW-0539">Nucleus</keyword>
<keyword evidence="18" id="KW-1185">Reference proteome</keyword>
<keyword evidence="7 13" id="KW-0479">Metal-binding</keyword>
<evidence type="ECO:0000256" key="8">
    <source>
        <dbReference type="ARBA" id="ARBA00022763"/>
    </source>
</evidence>
<dbReference type="InterPro" id="IPR036420">
    <property type="entry name" value="BRCT_dom_sf"/>
</dbReference>
<evidence type="ECO:0000256" key="13">
    <source>
        <dbReference type="PIRSR" id="PIRSR036573-2"/>
    </source>
</evidence>
<comment type="subcellular location">
    <subcellularLocation>
        <location evidence="1">Nucleus</location>
    </subcellularLocation>
</comment>
<evidence type="ECO:0000256" key="2">
    <source>
        <dbReference type="ARBA" id="ARBA00010945"/>
    </source>
</evidence>
<name>A0A8R1HK04_CAEJA</name>
<keyword evidence="10" id="KW-0238">DNA-binding</keyword>
<dbReference type="InterPro" id="IPR043128">
    <property type="entry name" value="Rev_trsase/Diguanyl_cyclase"/>
</dbReference>
<dbReference type="PANTHER" id="PTHR45990">
    <property type="entry name" value="DNA REPAIR PROTEIN REV1"/>
    <property type="match status" value="1"/>
</dbReference>
<keyword evidence="8" id="KW-0227">DNA damage</keyword>
<keyword evidence="11" id="KW-0234">DNA repair</keyword>
<dbReference type="Pfam" id="PF00817">
    <property type="entry name" value="IMS"/>
    <property type="match status" value="1"/>
</dbReference>
<feature type="binding site" evidence="13">
    <location>
        <position position="551"/>
    </location>
    <ligand>
        <name>Mg(2+)</name>
        <dbReference type="ChEBI" id="CHEBI:18420"/>
        <label>1</label>
    </ligand>
</feature>
<evidence type="ECO:0000256" key="12">
    <source>
        <dbReference type="ARBA" id="ARBA00023242"/>
    </source>
</evidence>
<dbReference type="SUPFAM" id="SSF52113">
    <property type="entry name" value="BRCT domain"/>
    <property type="match status" value="1"/>
</dbReference>
<dbReference type="Gene3D" id="1.10.150.20">
    <property type="entry name" value="5' to 3' exonuclease, C-terminal subdomain"/>
    <property type="match status" value="1"/>
</dbReference>
<evidence type="ECO:0000256" key="7">
    <source>
        <dbReference type="ARBA" id="ARBA00022723"/>
    </source>
</evidence>
<evidence type="ECO:0000256" key="10">
    <source>
        <dbReference type="ARBA" id="ARBA00023125"/>
    </source>
</evidence>
<dbReference type="InterPro" id="IPR012112">
    <property type="entry name" value="REV1"/>
</dbReference>
<dbReference type="AlphaFoldDB" id="A0A8R1HK04"/>
<dbReference type="Pfam" id="PF21999">
    <property type="entry name" value="IMS_HHH_1"/>
    <property type="match status" value="1"/>
</dbReference>
<dbReference type="InterPro" id="IPR001357">
    <property type="entry name" value="BRCT_dom"/>
</dbReference>
<feature type="binding site" evidence="13">
    <location>
        <position position="550"/>
    </location>
    <ligand>
        <name>Mg(2+)</name>
        <dbReference type="ChEBI" id="CHEBI:18420"/>
        <label>1</label>
    </ligand>
</feature>
<dbReference type="SMART" id="SM00292">
    <property type="entry name" value="BRCT"/>
    <property type="match status" value="1"/>
</dbReference>
<dbReference type="Gene3D" id="3.40.1170.60">
    <property type="match status" value="1"/>
</dbReference>
<keyword evidence="5" id="KW-0808">Transferase</keyword>
<organism evidence="17 18">
    <name type="scientific">Caenorhabditis japonica</name>
    <dbReference type="NCBI Taxonomy" id="281687"/>
    <lineage>
        <taxon>Eukaryota</taxon>
        <taxon>Metazoa</taxon>
        <taxon>Ecdysozoa</taxon>
        <taxon>Nematoda</taxon>
        <taxon>Chromadorea</taxon>
        <taxon>Rhabditida</taxon>
        <taxon>Rhabditina</taxon>
        <taxon>Rhabditomorpha</taxon>
        <taxon>Rhabditoidea</taxon>
        <taxon>Rhabditidae</taxon>
        <taxon>Peloderinae</taxon>
        <taxon>Caenorhabditis</taxon>
    </lineage>
</organism>
<dbReference type="Gene3D" id="3.40.50.10190">
    <property type="entry name" value="BRCT domain"/>
    <property type="match status" value="1"/>
</dbReference>
<dbReference type="InterPro" id="IPR043502">
    <property type="entry name" value="DNA/RNA_pol_sf"/>
</dbReference>
<evidence type="ECO:0000313" key="17">
    <source>
        <dbReference type="EnsemblMetazoa" id="CJA00615b.1"/>
    </source>
</evidence>
<feature type="compositionally biased region" description="Basic and acidic residues" evidence="14">
    <location>
        <begin position="109"/>
        <end position="120"/>
    </location>
</feature>
<dbReference type="GO" id="GO:0070987">
    <property type="term" value="P:error-free translesion synthesis"/>
    <property type="evidence" value="ECO:0007669"/>
    <property type="project" value="TreeGrafter"/>
</dbReference>
<dbReference type="GO" id="GO:0017125">
    <property type="term" value="F:deoxycytidyl transferase activity"/>
    <property type="evidence" value="ECO:0007669"/>
    <property type="project" value="TreeGrafter"/>
</dbReference>
<dbReference type="Gene3D" id="3.30.70.270">
    <property type="match status" value="1"/>
</dbReference>
<dbReference type="SUPFAM" id="SSF100879">
    <property type="entry name" value="Lesion bypass DNA polymerase (Y-family), little finger domain"/>
    <property type="match status" value="1"/>
</dbReference>
<evidence type="ECO:0000256" key="3">
    <source>
        <dbReference type="ARBA" id="ARBA00020399"/>
    </source>
</evidence>
<dbReference type="GO" id="GO:0046872">
    <property type="term" value="F:metal ion binding"/>
    <property type="evidence" value="ECO:0007669"/>
    <property type="project" value="UniProtKB-KW"/>
</dbReference>
<dbReference type="InterPro" id="IPR053848">
    <property type="entry name" value="IMS_HHH_1"/>
</dbReference>
<dbReference type="EnsemblMetazoa" id="CJA00615b.1">
    <property type="protein sequence ID" value="CJA00615b.1"/>
    <property type="gene ID" value="WBGene00119819"/>
</dbReference>
<dbReference type="Pfam" id="PF00533">
    <property type="entry name" value="BRCT"/>
    <property type="match status" value="1"/>
</dbReference>
<dbReference type="InterPro" id="IPR001126">
    <property type="entry name" value="UmuC"/>
</dbReference>
<sequence length="777" mass="88601">MRSPDVFADDDGAVNSDDSFENFTVTPIRRRSQAIVHSENESFDFATGSEQATVIEIQQHQETVLFEEKEDVDSEETINRLLDSSLEEELEDIDCEHNDALSKLLQSFGHRENSNERQEEKEEQEQENRPNVSLDIFEQAEDNADEEIEIQLSEEPEDDEATLLPVALPDGNNLEPAPKRRRLDFAPSTSSAADGPVVPAQSDVGEYWNQNNTKTIEIHGNNFEINNFHDYMRMKITKLNHQVNVEKSKPFEKISEIFKNYSVYVNGYTEPPALVIRDLIVAHGGEYHCYYMHGRTTYNIASSLATAKIATIREKEIFIKSDWITESIAAGKPLDYRDFLIYEKGAQEKGRMREFFANNSQSQNTEEDHSTLSSSQNAFLDARNPNFIRDYYARSRLHLISTLAQDMKDFVANLKLEGKLIEKCFPEEELKQLSEGNIKNSRNENMVFHVDLDCFFVSVALRDRVDLKEKEVAITHSKGTISNSMSEIASCSYAARSCGVKNGMLVRDALQHCPNLTLLPYQFDDYVNVSQQIYEILASYTLELRAVSCDEMYINVGTLCQQYDIQDPILLAEHIRKTIRAKTRCPASVGIGRTSLLARLATRHAKPDGVYWVTEEKRIEFMLEEKIKDLPGLGYQMMDRLTACIGKEISTCGQLQQKPERELSQIFGPKLATKIFKQCRGVEEDSEDFWKTQLRKSVSCDINYGIRFTKREELLQLMRAIGAELERKLTDSKMMAGAITVKLMTKKLHHYKSMEDYPTLCCGYSTGFHAASLPGSN</sequence>
<comment type="cofactor">
    <cofactor evidence="13">
        <name>Mg(2+)</name>
        <dbReference type="ChEBI" id="CHEBI:18420"/>
    </cofactor>
    <text evidence="13">Binds 2 magnesium ions.</text>
</comment>
<dbReference type="FunFam" id="3.40.1170.60:FF:000022">
    <property type="entry name" value="DNA repair protein REV1"/>
    <property type="match status" value="1"/>
</dbReference>
<dbReference type="Proteomes" id="UP000005237">
    <property type="component" value="Unassembled WGS sequence"/>
</dbReference>
<dbReference type="PROSITE" id="PS50173">
    <property type="entry name" value="UMUC"/>
    <property type="match status" value="1"/>
</dbReference>
<dbReference type="GO" id="GO:0003684">
    <property type="term" value="F:damaged DNA binding"/>
    <property type="evidence" value="ECO:0007669"/>
    <property type="project" value="InterPro"/>
</dbReference>
<dbReference type="GO" id="GO:0003887">
    <property type="term" value="F:DNA-directed DNA polymerase activity"/>
    <property type="evidence" value="ECO:0007669"/>
    <property type="project" value="InterPro"/>
</dbReference>
<evidence type="ECO:0000256" key="5">
    <source>
        <dbReference type="ARBA" id="ARBA00022679"/>
    </source>
</evidence>
<evidence type="ECO:0000256" key="1">
    <source>
        <dbReference type="ARBA" id="ARBA00004123"/>
    </source>
</evidence>
<protein>
    <recommendedName>
        <fullName evidence="3">DNA repair protein REV1</fullName>
    </recommendedName>
</protein>
<feature type="binding site" evidence="13">
    <location>
        <position position="451"/>
    </location>
    <ligand>
        <name>Mg(2+)</name>
        <dbReference type="ChEBI" id="CHEBI:18420"/>
        <label>1</label>
    </ligand>
</feature>
<evidence type="ECO:0000256" key="9">
    <source>
        <dbReference type="ARBA" id="ARBA00022842"/>
    </source>
</evidence>
<dbReference type="Pfam" id="PF11799">
    <property type="entry name" value="IMS_C"/>
    <property type="match status" value="1"/>
</dbReference>
<feature type="domain" description="BRCT" evidence="15">
    <location>
        <begin position="253"/>
        <end position="341"/>
    </location>
</feature>
<feature type="domain" description="UmuC" evidence="16">
    <location>
        <begin position="447"/>
        <end position="634"/>
    </location>
</feature>
<dbReference type="Gene3D" id="6.10.250.1490">
    <property type="match status" value="1"/>
</dbReference>
<keyword evidence="9 13" id="KW-0460">Magnesium</keyword>
<dbReference type="GO" id="GO:0006281">
    <property type="term" value="P:DNA repair"/>
    <property type="evidence" value="ECO:0007669"/>
    <property type="project" value="UniProtKB-KW"/>
</dbReference>
<reference evidence="17" key="2">
    <citation type="submission" date="2022-06" db="UniProtKB">
        <authorList>
            <consortium name="EnsemblMetazoa"/>
        </authorList>
    </citation>
    <scope>IDENTIFICATION</scope>
    <source>
        <strain evidence="17">DF5081</strain>
    </source>
</reference>
<evidence type="ECO:0000259" key="15">
    <source>
        <dbReference type="PROSITE" id="PS50172"/>
    </source>
</evidence>